<feature type="domain" description="Peptidase S1" evidence="11">
    <location>
        <begin position="220"/>
        <end position="457"/>
    </location>
</feature>
<keyword evidence="9" id="KW-0812">Transmembrane</keyword>
<keyword evidence="2" id="KW-0964">Secreted</keyword>
<feature type="non-terminal residue" evidence="12">
    <location>
        <position position="1"/>
    </location>
</feature>
<keyword evidence="5 8" id="KW-0720">Serine protease</keyword>
<dbReference type="InterPro" id="IPR033116">
    <property type="entry name" value="TRYPSIN_SER"/>
</dbReference>
<proteinExistence type="predicted"/>
<dbReference type="PANTHER" id="PTHR24252">
    <property type="entry name" value="ACROSIN-RELATED"/>
    <property type="match status" value="1"/>
</dbReference>
<comment type="caution">
    <text evidence="7">Lacks conserved residue(s) required for the propagation of feature annotation.</text>
</comment>
<dbReference type="CDD" id="cd00190">
    <property type="entry name" value="Tryp_SPc"/>
    <property type="match status" value="1"/>
</dbReference>
<keyword evidence="6" id="KW-1015">Disulfide bond</keyword>
<dbReference type="PROSITE" id="PS00135">
    <property type="entry name" value="TRYPSIN_SER"/>
    <property type="match status" value="1"/>
</dbReference>
<accession>A0A8J2JRP9</accession>
<dbReference type="InterPro" id="IPR001254">
    <property type="entry name" value="Trypsin_dom"/>
</dbReference>
<dbReference type="EMBL" id="CAJVCH010019928">
    <property type="protein sequence ID" value="CAG7687917.1"/>
    <property type="molecule type" value="Genomic_DNA"/>
</dbReference>
<dbReference type="PROSITE" id="PS01180">
    <property type="entry name" value="CUB"/>
    <property type="match status" value="1"/>
</dbReference>
<evidence type="ECO:0000256" key="4">
    <source>
        <dbReference type="ARBA" id="ARBA00022801"/>
    </source>
</evidence>
<dbReference type="GO" id="GO:0004252">
    <property type="term" value="F:serine-type endopeptidase activity"/>
    <property type="evidence" value="ECO:0007669"/>
    <property type="project" value="InterPro"/>
</dbReference>
<keyword evidence="3 8" id="KW-0645">Protease</keyword>
<dbReference type="SMART" id="SM00020">
    <property type="entry name" value="Tryp_SPc"/>
    <property type="match status" value="1"/>
</dbReference>
<evidence type="ECO:0000313" key="12">
    <source>
        <dbReference type="EMBL" id="CAG7687917.1"/>
    </source>
</evidence>
<keyword evidence="13" id="KW-1185">Reference proteome</keyword>
<evidence type="ECO:0000256" key="1">
    <source>
        <dbReference type="ARBA" id="ARBA00004613"/>
    </source>
</evidence>
<comment type="subcellular location">
    <subcellularLocation>
        <location evidence="1">Secreted</location>
    </subcellularLocation>
</comment>
<dbReference type="PROSITE" id="PS00134">
    <property type="entry name" value="TRYPSIN_HIS"/>
    <property type="match status" value="1"/>
</dbReference>
<dbReference type="Pfam" id="PF00089">
    <property type="entry name" value="Trypsin"/>
    <property type="match status" value="1"/>
</dbReference>
<feature type="domain" description="CUB" evidence="10">
    <location>
        <begin position="78"/>
        <end position="185"/>
    </location>
</feature>
<dbReference type="InterPro" id="IPR018114">
    <property type="entry name" value="TRYPSIN_HIS"/>
</dbReference>
<dbReference type="PROSITE" id="PS50240">
    <property type="entry name" value="TRYPSIN_DOM"/>
    <property type="match status" value="1"/>
</dbReference>
<gene>
    <name evidence="12" type="ORF">AFUS01_LOCUS3319</name>
</gene>
<dbReference type="GO" id="GO:0006508">
    <property type="term" value="P:proteolysis"/>
    <property type="evidence" value="ECO:0007669"/>
    <property type="project" value="UniProtKB-KW"/>
</dbReference>
<keyword evidence="9" id="KW-1133">Transmembrane helix</keyword>
<evidence type="ECO:0000256" key="6">
    <source>
        <dbReference type="ARBA" id="ARBA00023157"/>
    </source>
</evidence>
<organism evidence="12 13">
    <name type="scientific">Allacma fusca</name>
    <dbReference type="NCBI Taxonomy" id="39272"/>
    <lineage>
        <taxon>Eukaryota</taxon>
        <taxon>Metazoa</taxon>
        <taxon>Ecdysozoa</taxon>
        <taxon>Arthropoda</taxon>
        <taxon>Hexapoda</taxon>
        <taxon>Collembola</taxon>
        <taxon>Symphypleona</taxon>
        <taxon>Sminthuridae</taxon>
        <taxon>Allacma</taxon>
    </lineage>
</organism>
<keyword evidence="4 8" id="KW-0378">Hydrolase</keyword>
<feature type="transmembrane region" description="Helical" evidence="9">
    <location>
        <begin position="12"/>
        <end position="30"/>
    </location>
</feature>
<evidence type="ECO:0000256" key="9">
    <source>
        <dbReference type="SAM" id="Phobius"/>
    </source>
</evidence>
<dbReference type="Proteomes" id="UP000708208">
    <property type="component" value="Unassembled WGS sequence"/>
</dbReference>
<evidence type="ECO:0000256" key="3">
    <source>
        <dbReference type="ARBA" id="ARBA00022670"/>
    </source>
</evidence>
<dbReference type="InterPro" id="IPR000859">
    <property type="entry name" value="CUB_dom"/>
</dbReference>
<evidence type="ECO:0000259" key="11">
    <source>
        <dbReference type="PROSITE" id="PS50240"/>
    </source>
</evidence>
<evidence type="ECO:0000313" key="13">
    <source>
        <dbReference type="Proteomes" id="UP000708208"/>
    </source>
</evidence>
<sequence>PSLKNFNAWQFRWYRVMCVVKVLIGITWTLSHVCVSRFCSFSDLTGAAERIPLGSNEATLDKVVPTGRNQSEERIIPCGVTKELQLNDWAFIESPNAFKDETKPASCKWRFLFSGCRLAVSCPTFRLNDFFCMDYLEISTSSGLKRKYCGAKGPKNLVTSDETEITYRTSNIFNSLGFRCRVACNGANDAGADTENDFPPVQMAAPINCSCGLSAPPVKIINGEETRVNEFPWMAGLVRKGGSSPFCGASLINSRYILTAAHCVSGRTPSNLDIILNEHNTQVGTETKFPIVRRAVEAIYPHRSYSSRLDYDAAIIKLRADVQEEIEDSILLPVCLPSIEDRKQSYENQLVTVSGWGVESEGGLVSPVLRKTSVKVLTNSACVSSYPGSITSRMLCAAAPSKDACQGDSGGPLVLESNDRYTQIGVVSWGHGCARPNKPGVYSRVTEFLRWIAQVTADGRFCNE</sequence>
<dbReference type="PANTHER" id="PTHR24252:SF7">
    <property type="entry name" value="HYALIN"/>
    <property type="match status" value="1"/>
</dbReference>
<keyword evidence="9" id="KW-0472">Membrane</keyword>
<evidence type="ECO:0000256" key="7">
    <source>
        <dbReference type="PROSITE-ProRule" id="PRU00059"/>
    </source>
</evidence>
<dbReference type="FunFam" id="2.40.10.10:FF:000015">
    <property type="entry name" value="Atrial natriuretic peptide-converting enzyme"/>
    <property type="match status" value="1"/>
</dbReference>
<name>A0A8J2JRP9_9HEXA</name>
<dbReference type="AlphaFoldDB" id="A0A8J2JRP9"/>
<dbReference type="GO" id="GO:0005576">
    <property type="term" value="C:extracellular region"/>
    <property type="evidence" value="ECO:0007669"/>
    <property type="project" value="UniProtKB-SubCell"/>
</dbReference>
<protein>
    <submittedName>
        <fullName evidence="12">Uncharacterized protein</fullName>
    </submittedName>
</protein>
<evidence type="ECO:0000256" key="8">
    <source>
        <dbReference type="RuleBase" id="RU363034"/>
    </source>
</evidence>
<evidence type="ECO:0000259" key="10">
    <source>
        <dbReference type="PROSITE" id="PS01180"/>
    </source>
</evidence>
<comment type="caution">
    <text evidence="12">The sequence shown here is derived from an EMBL/GenBank/DDBJ whole genome shotgun (WGS) entry which is preliminary data.</text>
</comment>
<evidence type="ECO:0000256" key="2">
    <source>
        <dbReference type="ARBA" id="ARBA00022525"/>
    </source>
</evidence>
<reference evidence="12" key="1">
    <citation type="submission" date="2021-06" db="EMBL/GenBank/DDBJ databases">
        <authorList>
            <person name="Hodson N. C."/>
            <person name="Mongue J. A."/>
            <person name="Jaron S. K."/>
        </authorList>
    </citation>
    <scope>NUCLEOTIDE SEQUENCE</scope>
</reference>
<evidence type="ECO:0000256" key="5">
    <source>
        <dbReference type="ARBA" id="ARBA00022825"/>
    </source>
</evidence>
<dbReference type="OrthoDB" id="6380398at2759"/>